<dbReference type="AlphaFoldDB" id="A0A369WNG7"/>
<dbReference type="PANTHER" id="PTHR30574">
    <property type="entry name" value="INNER MEMBRANE PROTEIN YEDE"/>
    <property type="match status" value="1"/>
</dbReference>
<keyword evidence="11" id="KW-1185">Reference proteome</keyword>
<dbReference type="Pfam" id="PF04143">
    <property type="entry name" value="Sulf_transp"/>
    <property type="match status" value="2"/>
</dbReference>
<feature type="transmembrane region" description="Helical" evidence="9">
    <location>
        <begin position="39"/>
        <end position="57"/>
    </location>
</feature>
<keyword evidence="2" id="KW-0813">Transport</keyword>
<dbReference type="RefSeq" id="WP_114695242.1">
    <property type="nucleotide sequence ID" value="NZ_QQOH01000002.1"/>
</dbReference>
<dbReference type="InterPro" id="IPR007272">
    <property type="entry name" value="Sulf_transp_TsuA/YedE"/>
</dbReference>
<keyword evidence="7 9" id="KW-0472">Membrane</keyword>
<comment type="similarity">
    <text evidence="8">Belongs to the TsuA/YedE (TC 9.B.102) family.</text>
</comment>
<feature type="transmembrane region" description="Helical" evidence="9">
    <location>
        <begin position="268"/>
        <end position="294"/>
    </location>
</feature>
<evidence type="ECO:0000313" key="11">
    <source>
        <dbReference type="Proteomes" id="UP000253769"/>
    </source>
</evidence>
<evidence type="ECO:0008006" key="12">
    <source>
        <dbReference type="Google" id="ProtNLM"/>
    </source>
</evidence>
<proteinExistence type="inferred from homology"/>
<evidence type="ECO:0000256" key="7">
    <source>
        <dbReference type="ARBA" id="ARBA00023136"/>
    </source>
</evidence>
<dbReference type="PANTHER" id="PTHR30574:SF1">
    <property type="entry name" value="SULPHUR TRANSPORT DOMAIN-CONTAINING PROTEIN"/>
    <property type="match status" value="1"/>
</dbReference>
<dbReference type="Proteomes" id="UP000253769">
    <property type="component" value="Unassembled WGS sequence"/>
</dbReference>
<keyword evidence="3" id="KW-1003">Cell membrane</keyword>
<feature type="transmembrane region" description="Helical" evidence="9">
    <location>
        <begin position="213"/>
        <end position="230"/>
    </location>
</feature>
<accession>A0A369WNG7</accession>
<keyword evidence="4" id="KW-0997">Cell inner membrane</keyword>
<evidence type="ECO:0000256" key="8">
    <source>
        <dbReference type="ARBA" id="ARBA00035655"/>
    </source>
</evidence>
<protein>
    <recommendedName>
        <fullName evidence="12">YeeE/YedE family protein</fullName>
    </recommendedName>
</protein>
<reference evidence="10 11" key="1">
    <citation type="submission" date="2018-07" db="EMBL/GenBank/DDBJ databases">
        <title>Motiliproteus coralliicola sp. nov., a bacterium isolated from Coral.</title>
        <authorList>
            <person name="Wang G."/>
        </authorList>
    </citation>
    <scope>NUCLEOTIDE SEQUENCE [LARGE SCALE GENOMIC DNA]</scope>
    <source>
        <strain evidence="10 11">C34</strain>
    </source>
</reference>
<evidence type="ECO:0000256" key="4">
    <source>
        <dbReference type="ARBA" id="ARBA00022519"/>
    </source>
</evidence>
<evidence type="ECO:0000256" key="6">
    <source>
        <dbReference type="ARBA" id="ARBA00022989"/>
    </source>
</evidence>
<evidence type="ECO:0000256" key="1">
    <source>
        <dbReference type="ARBA" id="ARBA00004429"/>
    </source>
</evidence>
<dbReference type="GO" id="GO:0005886">
    <property type="term" value="C:plasma membrane"/>
    <property type="evidence" value="ECO:0007669"/>
    <property type="project" value="UniProtKB-SubCell"/>
</dbReference>
<comment type="caution">
    <text evidence="10">The sequence shown here is derived from an EMBL/GenBank/DDBJ whole genome shotgun (WGS) entry which is preliminary data.</text>
</comment>
<feature type="transmembrane region" description="Helical" evidence="9">
    <location>
        <begin position="242"/>
        <end position="262"/>
    </location>
</feature>
<sequence>MILLLSALGLAAAVGYLAQSIGLCMVRGVHESIKGKPEFLSAILLSGTTAWIAVFVGQSVGLPLPFRAVSADSWIAVGGLLFGLGSALNQGCGVSTLNRLSRGQLQMSATLLGWILGWCALAHWPPPYEPAELGSPSPLSYGVHAALSLGLGVWALRSHNARRKLWFSMMGIGLLAGFLFLFNSSWPPSGFLRNLSAALLHQDELRWPAPTDYALLLALLGGMVFAAWKTRQFQLQLPKLQAWLAHLVAGVLMGVGAALALGGNDSQLLLALPALSPAGVVAVIAMLVGIGLGLDLRRRLFRD</sequence>
<feature type="transmembrane region" description="Helical" evidence="9">
    <location>
        <begin position="109"/>
        <end position="126"/>
    </location>
</feature>
<name>A0A369WNG7_9GAMM</name>
<keyword evidence="6 9" id="KW-1133">Transmembrane helix</keyword>
<gene>
    <name evidence="10" type="ORF">DV711_08455</name>
</gene>
<evidence type="ECO:0000256" key="2">
    <source>
        <dbReference type="ARBA" id="ARBA00022448"/>
    </source>
</evidence>
<feature type="transmembrane region" description="Helical" evidence="9">
    <location>
        <begin position="165"/>
        <end position="186"/>
    </location>
</feature>
<feature type="transmembrane region" description="Helical" evidence="9">
    <location>
        <begin position="138"/>
        <end position="156"/>
    </location>
</feature>
<evidence type="ECO:0000256" key="5">
    <source>
        <dbReference type="ARBA" id="ARBA00022692"/>
    </source>
</evidence>
<comment type="subcellular location">
    <subcellularLocation>
        <location evidence="1">Cell inner membrane</location>
        <topology evidence="1">Multi-pass membrane protein</topology>
    </subcellularLocation>
</comment>
<evidence type="ECO:0000256" key="3">
    <source>
        <dbReference type="ARBA" id="ARBA00022475"/>
    </source>
</evidence>
<dbReference type="EMBL" id="QQOH01000002">
    <property type="protein sequence ID" value="RDE22609.1"/>
    <property type="molecule type" value="Genomic_DNA"/>
</dbReference>
<evidence type="ECO:0000256" key="9">
    <source>
        <dbReference type="SAM" id="Phobius"/>
    </source>
</evidence>
<evidence type="ECO:0000313" key="10">
    <source>
        <dbReference type="EMBL" id="RDE22609.1"/>
    </source>
</evidence>
<keyword evidence="5 9" id="KW-0812">Transmembrane</keyword>
<organism evidence="10 11">
    <name type="scientific">Motiliproteus coralliicola</name>
    <dbReference type="NCBI Taxonomy" id="2283196"/>
    <lineage>
        <taxon>Bacteria</taxon>
        <taxon>Pseudomonadati</taxon>
        <taxon>Pseudomonadota</taxon>
        <taxon>Gammaproteobacteria</taxon>
        <taxon>Oceanospirillales</taxon>
        <taxon>Oceanospirillaceae</taxon>
        <taxon>Motiliproteus</taxon>
    </lineage>
</organism>
<dbReference type="OrthoDB" id="5868346at2"/>